<dbReference type="RefSeq" id="WP_246126864.1">
    <property type="nucleotide sequence ID" value="NZ_BIFH01000023.1"/>
</dbReference>
<accession>A0A401YRM4</accession>
<reference evidence="4 5" key="1">
    <citation type="submission" date="2018-12" db="EMBL/GenBank/DDBJ databases">
        <title>Draft genome sequence of Embleya hyalina NBRC 13850T.</title>
        <authorList>
            <person name="Komaki H."/>
            <person name="Hosoyama A."/>
            <person name="Kimura A."/>
            <person name="Ichikawa N."/>
            <person name="Tamura T."/>
        </authorList>
    </citation>
    <scope>NUCLEOTIDE SEQUENCE [LARGE SCALE GENOMIC DNA]</scope>
    <source>
        <strain evidence="4 5">NBRC 13850</strain>
    </source>
</reference>
<keyword evidence="2" id="KW-1133">Transmembrane helix</keyword>
<gene>
    <name evidence="4" type="ORF">EHYA_04952</name>
</gene>
<feature type="compositionally biased region" description="Low complexity" evidence="1">
    <location>
        <begin position="450"/>
        <end position="467"/>
    </location>
</feature>
<feature type="region of interest" description="Disordered" evidence="1">
    <location>
        <begin position="428"/>
        <end position="467"/>
    </location>
</feature>
<dbReference type="InterPro" id="IPR014529">
    <property type="entry name" value="UCP026631"/>
</dbReference>
<organism evidence="4 5">
    <name type="scientific">Embleya hyalina</name>
    <dbReference type="NCBI Taxonomy" id="516124"/>
    <lineage>
        <taxon>Bacteria</taxon>
        <taxon>Bacillati</taxon>
        <taxon>Actinomycetota</taxon>
        <taxon>Actinomycetes</taxon>
        <taxon>Kitasatosporales</taxon>
        <taxon>Streptomycetaceae</taxon>
        <taxon>Embleya</taxon>
    </lineage>
</organism>
<dbReference type="InterPro" id="IPR005182">
    <property type="entry name" value="YdbS-like_PH"/>
</dbReference>
<sequence>MTGGERPVEPSVEQSGDRSGAPTVEPRRLHPLTPPARGWVVVAACLGVVVHNVNSGWATPSRLIIGLGVLVPLAFAYGYLSWWFTTFRIEGDDLRIDSGMVFRRTRHVRLSRLQAVDVVRPLVARLFGLAELQLQVAGGDKAEASLSYLGEADAQRLRAELLARAAGVRPDVGEAPEQPLVAVPLSAVVGSVLLSVGTWAALAPSVAILVLAFVLHELAFVFGTLPLFLAAWQFTAGRVIRNFDFTVARSPDGLRLRHGLLEQRHQTVPPGRVQAVRIVQPWLWRLTGWVRVEINVAGYGGKDTDAKETILLPVAPRAVAHGLLGQILPGVAIDTIELIPAPRRARWHDPVGWSAYAYGADAEVFVARSGRFHRILDVIPHAKVQSVRRTQGPWERRLGLATVHLDSTPGPVHVRAARRDAVEADRIVAEQAERSRTGRRGAGTERWIQGASDSSSGSASSLDGGAG</sequence>
<feature type="domain" description="YdbS-like PH" evidence="3">
    <location>
        <begin position="353"/>
        <end position="427"/>
    </location>
</feature>
<comment type="caution">
    <text evidence="4">The sequence shown here is derived from an EMBL/GenBank/DDBJ whole genome shotgun (WGS) entry which is preliminary data.</text>
</comment>
<protein>
    <submittedName>
        <fullName evidence="4">Membrane protein</fullName>
    </submittedName>
</protein>
<dbReference type="EMBL" id="BIFH01000023">
    <property type="protein sequence ID" value="GCD97260.1"/>
    <property type="molecule type" value="Genomic_DNA"/>
</dbReference>
<dbReference type="PANTHER" id="PTHR34473">
    <property type="entry name" value="UPF0699 TRANSMEMBRANE PROTEIN YDBS"/>
    <property type="match status" value="1"/>
</dbReference>
<feature type="transmembrane region" description="Helical" evidence="2">
    <location>
        <begin position="179"/>
        <end position="202"/>
    </location>
</feature>
<feature type="domain" description="YdbS-like PH" evidence="3">
    <location>
        <begin position="82"/>
        <end position="160"/>
    </location>
</feature>
<dbReference type="PANTHER" id="PTHR34473:SF2">
    <property type="entry name" value="UPF0699 TRANSMEMBRANE PROTEIN YDBT"/>
    <property type="match status" value="1"/>
</dbReference>
<dbReference type="AlphaFoldDB" id="A0A401YRM4"/>
<dbReference type="Pfam" id="PF03703">
    <property type="entry name" value="bPH_2"/>
    <property type="match status" value="3"/>
</dbReference>
<name>A0A401YRM4_9ACTN</name>
<feature type="transmembrane region" description="Helical" evidence="2">
    <location>
        <begin position="63"/>
        <end position="85"/>
    </location>
</feature>
<dbReference type="PIRSF" id="PIRSF026631">
    <property type="entry name" value="UCP026631"/>
    <property type="match status" value="1"/>
</dbReference>
<evidence type="ECO:0000256" key="1">
    <source>
        <dbReference type="SAM" id="MobiDB-lite"/>
    </source>
</evidence>
<evidence type="ECO:0000256" key="2">
    <source>
        <dbReference type="SAM" id="Phobius"/>
    </source>
</evidence>
<feature type="transmembrane region" description="Helical" evidence="2">
    <location>
        <begin position="36"/>
        <end position="57"/>
    </location>
</feature>
<evidence type="ECO:0000313" key="4">
    <source>
        <dbReference type="EMBL" id="GCD97260.1"/>
    </source>
</evidence>
<proteinExistence type="predicted"/>
<keyword evidence="5" id="KW-1185">Reference proteome</keyword>
<keyword evidence="2" id="KW-0812">Transmembrane</keyword>
<feature type="region of interest" description="Disordered" evidence="1">
    <location>
        <begin position="1"/>
        <end position="30"/>
    </location>
</feature>
<feature type="transmembrane region" description="Helical" evidence="2">
    <location>
        <begin position="208"/>
        <end position="232"/>
    </location>
</feature>
<keyword evidence="2" id="KW-0472">Membrane</keyword>
<evidence type="ECO:0000259" key="3">
    <source>
        <dbReference type="Pfam" id="PF03703"/>
    </source>
</evidence>
<dbReference type="Proteomes" id="UP000286931">
    <property type="component" value="Unassembled WGS sequence"/>
</dbReference>
<evidence type="ECO:0000313" key="5">
    <source>
        <dbReference type="Proteomes" id="UP000286931"/>
    </source>
</evidence>
<feature type="domain" description="YdbS-like PH" evidence="3">
    <location>
        <begin position="247"/>
        <end position="323"/>
    </location>
</feature>